<organism evidence="1">
    <name type="scientific">marine metagenome</name>
    <dbReference type="NCBI Taxonomy" id="408172"/>
    <lineage>
        <taxon>unclassified sequences</taxon>
        <taxon>metagenomes</taxon>
        <taxon>ecological metagenomes</taxon>
    </lineage>
</organism>
<sequence>MIHENFAVGLHQLKKKERERSSVNRSQNLNMCVTIGVGEISFFCIYFHKINGLLCSLGMVCNLHL</sequence>
<proteinExistence type="predicted"/>
<reference evidence="1" key="1">
    <citation type="submission" date="2018-05" db="EMBL/GenBank/DDBJ databases">
        <authorList>
            <person name="Lanie J.A."/>
            <person name="Ng W.-L."/>
            <person name="Kazmierczak K.M."/>
            <person name="Andrzejewski T.M."/>
            <person name="Davidsen T.M."/>
            <person name="Wayne K.J."/>
            <person name="Tettelin H."/>
            <person name="Glass J.I."/>
            <person name="Rusch D."/>
            <person name="Podicherti R."/>
            <person name="Tsui H.-C.T."/>
            <person name="Winkler M.E."/>
        </authorList>
    </citation>
    <scope>NUCLEOTIDE SEQUENCE</scope>
</reference>
<gene>
    <name evidence="1" type="ORF">METZ01_LOCUS497332</name>
</gene>
<protein>
    <submittedName>
        <fullName evidence="1">Uncharacterized protein</fullName>
    </submittedName>
</protein>
<accession>A0A383DKV7</accession>
<name>A0A383DKV7_9ZZZZ</name>
<dbReference type="AlphaFoldDB" id="A0A383DKV7"/>
<evidence type="ECO:0000313" key="1">
    <source>
        <dbReference type="EMBL" id="SVE44478.1"/>
    </source>
</evidence>
<dbReference type="EMBL" id="UINC01217744">
    <property type="protein sequence ID" value="SVE44478.1"/>
    <property type="molecule type" value="Genomic_DNA"/>
</dbReference>
<feature type="non-terminal residue" evidence="1">
    <location>
        <position position="65"/>
    </location>
</feature>